<evidence type="ECO:0000313" key="1">
    <source>
        <dbReference type="EMBL" id="EPZ31953.1"/>
    </source>
</evidence>
<proteinExistence type="predicted"/>
<dbReference type="HOGENOM" id="CLU_1441794_0_0_1"/>
<dbReference type="Proteomes" id="UP000030755">
    <property type="component" value="Unassembled WGS sequence"/>
</dbReference>
<accession>A0A075APH6</accession>
<organism evidence="1 2">
    <name type="scientific">Rozella allomycis (strain CSF55)</name>
    <dbReference type="NCBI Taxonomy" id="988480"/>
    <lineage>
        <taxon>Eukaryota</taxon>
        <taxon>Fungi</taxon>
        <taxon>Fungi incertae sedis</taxon>
        <taxon>Cryptomycota</taxon>
        <taxon>Cryptomycota incertae sedis</taxon>
        <taxon>Rozella</taxon>
    </lineage>
</organism>
<dbReference type="EMBL" id="KE561200">
    <property type="protein sequence ID" value="EPZ31953.1"/>
    <property type="molecule type" value="Genomic_DNA"/>
</dbReference>
<protein>
    <submittedName>
        <fullName evidence="1">Uncharacterized protein</fullName>
    </submittedName>
</protein>
<gene>
    <name evidence="1" type="ORF">O9G_001963</name>
</gene>
<dbReference type="InterPro" id="IPR027417">
    <property type="entry name" value="P-loop_NTPase"/>
</dbReference>
<dbReference type="Gene3D" id="3.40.50.300">
    <property type="entry name" value="P-loop containing nucleotide triphosphate hydrolases"/>
    <property type="match status" value="1"/>
</dbReference>
<dbReference type="SUPFAM" id="SSF52540">
    <property type="entry name" value="P-loop containing nucleoside triphosphate hydrolases"/>
    <property type="match status" value="1"/>
</dbReference>
<sequence length="188" mass="21521">MKEKIRVLVLGDYDKFVGSAYWRKAAQDYGVPALCTEKDSNVLVVEWLEVGIDPTAKSTQTFVCVHDLSNRKSLQNMWKIIADGLSFHRRVSSASHEKLLHIVNTTEKEVLPILLVGTKQDKANFDILVNNHLEANLIEEYKAQSLHLTCKNGMIDESMRNEIYKFLFSIVKDTSSPTLVHKRRIFKD</sequence>
<name>A0A075APH6_ROZAC</name>
<evidence type="ECO:0000313" key="2">
    <source>
        <dbReference type="Proteomes" id="UP000030755"/>
    </source>
</evidence>
<dbReference type="OrthoDB" id="5914890at2759"/>
<reference evidence="1 2" key="1">
    <citation type="journal article" date="2013" name="Curr. Biol.">
        <title>Shared signatures of parasitism and phylogenomics unite Cryptomycota and microsporidia.</title>
        <authorList>
            <person name="James T.Y."/>
            <person name="Pelin A."/>
            <person name="Bonen L."/>
            <person name="Ahrendt S."/>
            <person name="Sain D."/>
            <person name="Corradi N."/>
            <person name="Stajich J.E."/>
        </authorList>
    </citation>
    <scope>NUCLEOTIDE SEQUENCE [LARGE SCALE GENOMIC DNA]</scope>
    <source>
        <strain evidence="1 2">CSF55</strain>
    </source>
</reference>
<keyword evidence="2" id="KW-1185">Reference proteome</keyword>
<dbReference type="AlphaFoldDB" id="A0A075APH6"/>